<evidence type="ECO:0000313" key="2">
    <source>
        <dbReference type="EMBL" id="ASV96726.1"/>
    </source>
</evidence>
<feature type="region of interest" description="Disordered" evidence="1">
    <location>
        <begin position="293"/>
        <end position="312"/>
    </location>
</feature>
<name>A0A248VCK8_9BURK</name>
<protein>
    <submittedName>
        <fullName evidence="2">Uncharacterized protein</fullName>
    </submittedName>
</protein>
<evidence type="ECO:0000256" key="1">
    <source>
        <dbReference type="SAM" id="MobiDB-lite"/>
    </source>
</evidence>
<reference evidence="2 3" key="1">
    <citation type="submission" date="2017-08" db="EMBL/GenBank/DDBJ databases">
        <title>Identification and genetic characteristics of simultaneous BTEX- and naphthalene-degrading Paraburkholderia sp. BN5 isolated from petroleum-contaminated soil.</title>
        <authorList>
            <person name="Lee Y."/>
            <person name="Jeon C.O."/>
        </authorList>
    </citation>
    <scope>NUCLEOTIDE SEQUENCE [LARGE SCALE GENOMIC DNA]</scope>
    <source>
        <strain evidence="2 3">BN5</strain>
    </source>
</reference>
<dbReference type="Proteomes" id="UP000215158">
    <property type="component" value="Chromosome 1"/>
</dbReference>
<organism evidence="2 3">
    <name type="scientific">Paraburkholderia aromaticivorans</name>
    <dbReference type="NCBI Taxonomy" id="2026199"/>
    <lineage>
        <taxon>Bacteria</taxon>
        <taxon>Pseudomonadati</taxon>
        <taxon>Pseudomonadota</taxon>
        <taxon>Betaproteobacteria</taxon>
        <taxon>Burkholderiales</taxon>
        <taxon>Burkholderiaceae</taxon>
        <taxon>Paraburkholderia</taxon>
    </lineage>
</organism>
<evidence type="ECO:0000313" key="3">
    <source>
        <dbReference type="Proteomes" id="UP000215158"/>
    </source>
</evidence>
<dbReference type="AlphaFoldDB" id="A0A248VCK8"/>
<dbReference type="EMBL" id="CP022989">
    <property type="protein sequence ID" value="ASV96726.1"/>
    <property type="molecule type" value="Genomic_DNA"/>
</dbReference>
<gene>
    <name evidence="2" type="ORF">CJU94_00140</name>
</gene>
<proteinExistence type="predicted"/>
<dbReference type="KEGG" id="parb:CJU94_00140"/>
<keyword evidence="3" id="KW-1185">Reference proteome</keyword>
<sequence length="411" mass="46254">MVNFNRLHPRFGLFERSKTADLPEKVWRLNEARAESRIGTYIADIAGHLDDGTEVIVEVKVRHAVEPEKAKYLRASHVPCIEIDLLPLLEEESLTLQELAWHVVECVTNRSWVSNSDYAVIEAELLAEYQAWVARKSSEAASVPRHRPEPPKQQSKVDEAYARYQALPDEMKRLELRTVLGLADGARWPRHLQVSVREGAQAIPAPIDVWQGATFVRFVYDPIGGREETKRFSLSQVFDWVSGRFGTSELVRHQVSAALRLFLGYLAKCGFLERTGDAFTVLYGGLWPPARPEPPVHPAKSSTPARAVSKPTAGALRREWTWRERWPSEDVALLRASDATVRYAGAQLNAQLFVDMLYSMSIEPSETAVKTLVTQCGGIADAAFDLLKDIGVVEESWRMLRGGVEPPWRCK</sequence>
<accession>A0A248VCK8</accession>